<evidence type="ECO:0000313" key="2">
    <source>
        <dbReference type="EMBL" id="GMH24903.1"/>
    </source>
</evidence>
<dbReference type="Proteomes" id="UP001279734">
    <property type="component" value="Unassembled WGS sequence"/>
</dbReference>
<keyword evidence="3" id="KW-1185">Reference proteome</keyword>
<evidence type="ECO:0000313" key="3">
    <source>
        <dbReference type="Proteomes" id="UP001279734"/>
    </source>
</evidence>
<feature type="region of interest" description="Disordered" evidence="1">
    <location>
        <begin position="1"/>
        <end position="30"/>
    </location>
</feature>
<accession>A0AAD3T7Q7</accession>
<dbReference type="AlphaFoldDB" id="A0AAD3T7Q7"/>
<dbReference type="GO" id="GO:0005737">
    <property type="term" value="C:cytoplasm"/>
    <property type="evidence" value="ECO:0007669"/>
    <property type="project" value="TreeGrafter"/>
</dbReference>
<dbReference type="PANTHER" id="PTHR23111">
    <property type="entry name" value="ZINC FINGER PROTEIN"/>
    <property type="match status" value="1"/>
</dbReference>
<comment type="caution">
    <text evidence="2">The sequence shown here is derived from an EMBL/GenBank/DDBJ whole genome shotgun (WGS) entry which is preliminary data.</text>
</comment>
<protein>
    <submittedName>
        <fullName evidence="2">Uncharacterized protein</fullName>
    </submittedName>
</protein>
<dbReference type="EMBL" id="BSYO01000028">
    <property type="protein sequence ID" value="GMH24903.1"/>
    <property type="molecule type" value="Genomic_DNA"/>
</dbReference>
<sequence>MRDRNRKGKSGEREHKKKEREVKDNASQPKSLYSLFTNKCSKEDKSFTEREEMVVKEYSSEMEEFLRHLYDEGYFRDANFLPSNKFDISSFENGYACNFLKFAAEMFGKDKQEIAKWLSGSDLKTVALFGCPSLARRNVFAAKRLRTFFHISENTVCGKCNLADSCKFKNQSVWKGDTGSLNLSSIMRLLIIYATEAVSPPLVLSDDVKACIGRLIKDAIKLSKTVR</sequence>
<gene>
    <name evidence="2" type="ORF">Nepgr_026746</name>
</gene>
<dbReference type="PANTHER" id="PTHR23111:SF24">
    <property type="entry name" value="OS01G0203300 PROTEIN"/>
    <property type="match status" value="1"/>
</dbReference>
<name>A0AAD3T7Q7_NEPGR</name>
<reference evidence="2" key="1">
    <citation type="submission" date="2023-05" db="EMBL/GenBank/DDBJ databases">
        <title>Nepenthes gracilis genome sequencing.</title>
        <authorList>
            <person name="Fukushima K."/>
        </authorList>
    </citation>
    <scope>NUCLEOTIDE SEQUENCE</scope>
    <source>
        <strain evidence="2">SING2019-196</strain>
    </source>
</reference>
<proteinExistence type="predicted"/>
<organism evidence="2 3">
    <name type="scientific">Nepenthes gracilis</name>
    <name type="common">Slender pitcher plant</name>
    <dbReference type="NCBI Taxonomy" id="150966"/>
    <lineage>
        <taxon>Eukaryota</taxon>
        <taxon>Viridiplantae</taxon>
        <taxon>Streptophyta</taxon>
        <taxon>Embryophyta</taxon>
        <taxon>Tracheophyta</taxon>
        <taxon>Spermatophyta</taxon>
        <taxon>Magnoliopsida</taxon>
        <taxon>eudicotyledons</taxon>
        <taxon>Gunneridae</taxon>
        <taxon>Pentapetalae</taxon>
        <taxon>Caryophyllales</taxon>
        <taxon>Nepenthaceae</taxon>
        <taxon>Nepenthes</taxon>
    </lineage>
</organism>
<evidence type="ECO:0000256" key="1">
    <source>
        <dbReference type="SAM" id="MobiDB-lite"/>
    </source>
</evidence>
<feature type="compositionally biased region" description="Basic and acidic residues" evidence="1">
    <location>
        <begin position="1"/>
        <end position="24"/>
    </location>
</feature>
<dbReference type="GO" id="GO:0003729">
    <property type="term" value="F:mRNA binding"/>
    <property type="evidence" value="ECO:0007669"/>
    <property type="project" value="TreeGrafter"/>
</dbReference>